<feature type="transmembrane region" description="Helical" evidence="5">
    <location>
        <begin position="36"/>
        <end position="57"/>
    </location>
</feature>
<gene>
    <name evidence="8" type="ORF">O4J56_27880</name>
</gene>
<evidence type="ECO:0000256" key="5">
    <source>
        <dbReference type="SAM" id="Phobius"/>
    </source>
</evidence>
<proteinExistence type="predicted"/>
<dbReference type="EMBL" id="JAQFWQ010000124">
    <property type="protein sequence ID" value="MDA2814497.1"/>
    <property type="molecule type" value="Genomic_DNA"/>
</dbReference>
<keyword evidence="5" id="KW-0812">Transmembrane</keyword>
<comment type="caution">
    <text evidence="8">The sequence shown here is derived from an EMBL/GenBank/DDBJ whole genome shotgun (WGS) entry which is preliminary data.</text>
</comment>
<dbReference type="SUPFAM" id="SSF55874">
    <property type="entry name" value="ATPase domain of HSP90 chaperone/DNA topoisomerase II/histidine kinase"/>
    <property type="match status" value="1"/>
</dbReference>
<feature type="transmembrane region" description="Helical" evidence="5">
    <location>
        <begin position="101"/>
        <end position="128"/>
    </location>
</feature>
<evidence type="ECO:0000313" key="9">
    <source>
        <dbReference type="Proteomes" id="UP001527866"/>
    </source>
</evidence>
<reference evidence="8 9" key="1">
    <citation type="submission" date="2023-01" db="EMBL/GenBank/DDBJ databases">
        <title>Draft genome sequence of Nocardiopsis sp. RSe5-2 isolated from halophytes.</title>
        <authorList>
            <person name="Duangmal K."/>
            <person name="Chantavorakit T."/>
        </authorList>
    </citation>
    <scope>NUCLEOTIDE SEQUENCE [LARGE SCALE GENOMIC DNA]</scope>
    <source>
        <strain evidence="8 9">RSe5-2</strain>
    </source>
</reference>
<dbReference type="Pfam" id="PF02518">
    <property type="entry name" value="HATPase_c"/>
    <property type="match status" value="1"/>
</dbReference>
<evidence type="ECO:0000313" key="8">
    <source>
        <dbReference type="EMBL" id="MDA2814497.1"/>
    </source>
</evidence>
<feature type="domain" description="Histidine kinase/HSP90-like ATPase" evidence="6">
    <location>
        <begin position="298"/>
        <end position="390"/>
    </location>
</feature>
<keyword evidence="3" id="KW-0902">Two-component regulatory system</keyword>
<evidence type="ECO:0000259" key="7">
    <source>
        <dbReference type="Pfam" id="PF19354"/>
    </source>
</evidence>
<keyword evidence="5" id="KW-0472">Membrane</keyword>
<evidence type="ECO:0000256" key="4">
    <source>
        <dbReference type="SAM" id="MobiDB-lite"/>
    </source>
</evidence>
<evidence type="ECO:0000256" key="3">
    <source>
        <dbReference type="ARBA" id="ARBA00023012"/>
    </source>
</evidence>
<evidence type="ECO:0000256" key="2">
    <source>
        <dbReference type="ARBA" id="ARBA00022777"/>
    </source>
</evidence>
<dbReference type="InterPro" id="IPR036890">
    <property type="entry name" value="HATPase_C_sf"/>
</dbReference>
<keyword evidence="2" id="KW-0418">Kinase</keyword>
<evidence type="ECO:0000256" key="1">
    <source>
        <dbReference type="ARBA" id="ARBA00022679"/>
    </source>
</evidence>
<dbReference type="Gene3D" id="3.30.565.10">
    <property type="entry name" value="Histidine kinase-like ATPase, C-terminal domain"/>
    <property type="match status" value="1"/>
</dbReference>
<dbReference type="Proteomes" id="UP001527866">
    <property type="component" value="Unassembled WGS sequence"/>
</dbReference>
<keyword evidence="9" id="KW-1185">Reference proteome</keyword>
<dbReference type="InterPro" id="IPR050482">
    <property type="entry name" value="Sensor_HK_TwoCompSys"/>
</dbReference>
<feature type="domain" description="DUF5931" evidence="7">
    <location>
        <begin position="1"/>
        <end position="173"/>
    </location>
</feature>
<organism evidence="8 9">
    <name type="scientific">Nocardiopsis endophytica</name>
    <dbReference type="NCBI Taxonomy" id="3018445"/>
    <lineage>
        <taxon>Bacteria</taxon>
        <taxon>Bacillati</taxon>
        <taxon>Actinomycetota</taxon>
        <taxon>Actinomycetes</taxon>
        <taxon>Streptosporangiales</taxon>
        <taxon>Nocardiopsidaceae</taxon>
        <taxon>Nocardiopsis</taxon>
    </lineage>
</organism>
<feature type="transmembrane region" description="Helical" evidence="5">
    <location>
        <begin position="7"/>
        <end position="24"/>
    </location>
</feature>
<feature type="region of interest" description="Disordered" evidence="4">
    <location>
        <begin position="366"/>
        <end position="394"/>
    </location>
</feature>
<protein>
    <submittedName>
        <fullName evidence="8">DUF5931 domain-containing protein</fullName>
    </submittedName>
</protein>
<dbReference type="InterPro" id="IPR045975">
    <property type="entry name" value="DUF5931"/>
</dbReference>
<feature type="transmembrane region" description="Helical" evidence="5">
    <location>
        <begin position="66"/>
        <end position="86"/>
    </location>
</feature>
<dbReference type="RefSeq" id="WP_270689916.1">
    <property type="nucleotide sequence ID" value="NZ_JAQFWQ010000124.1"/>
</dbReference>
<feature type="compositionally biased region" description="Basic and acidic residues" evidence="4">
    <location>
        <begin position="384"/>
        <end position="394"/>
    </location>
</feature>
<accession>A0ABT4UDV1</accession>
<feature type="transmembrane region" description="Helical" evidence="5">
    <location>
        <begin position="148"/>
        <end position="166"/>
    </location>
</feature>
<dbReference type="NCBIfam" id="NF047322">
    <property type="entry name" value="HK_morpho_MacS"/>
    <property type="match status" value="1"/>
</dbReference>
<dbReference type="PANTHER" id="PTHR24421">
    <property type="entry name" value="NITRATE/NITRITE SENSOR PROTEIN NARX-RELATED"/>
    <property type="match status" value="1"/>
</dbReference>
<evidence type="ECO:0000259" key="6">
    <source>
        <dbReference type="Pfam" id="PF02518"/>
    </source>
</evidence>
<dbReference type="PANTHER" id="PTHR24421:SF61">
    <property type="entry name" value="OXYGEN SENSOR HISTIDINE KINASE NREB"/>
    <property type="match status" value="1"/>
</dbReference>
<dbReference type="CDD" id="cd16917">
    <property type="entry name" value="HATPase_UhpB-NarQ-NarX-like"/>
    <property type="match status" value="1"/>
</dbReference>
<dbReference type="InterPro" id="IPR003594">
    <property type="entry name" value="HATPase_dom"/>
</dbReference>
<feature type="region of interest" description="Disordered" evidence="4">
    <location>
        <begin position="234"/>
        <end position="264"/>
    </location>
</feature>
<keyword evidence="5" id="KW-1133">Transmembrane helix</keyword>
<name>A0ABT4UDV1_9ACTN</name>
<keyword evidence="1" id="KW-0808">Transferase</keyword>
<dbReference type="Pfam" id="PF19354">
    <property type="entry name" value="DUF5931"/>
    <property type="match status" value="1"/>
</dbReference>
<sequence length="394" mass="41603">MGFEVPLWRTIAVFRAASLAYAVYQAVDTHRLLAHPWGAAAVLVVMAGWTAFTVWAYGRGRMDERVLAAADVAVAFACLAATALVVEPAYLRHAPPLTSTWFAGAALAAAVVGGRGWALCVALGHGVVDIAMRVSLGLDITAAVPRGVVLLLLAGYSMGYLAHYALRAERRLAEAVEIEARTAERERLARSIHDSVLQVLAMVRRRGEELGGEAGELGRLAGEQEVRLRTLVGSGPSAARAEPGARAEQGAGRARSLPSSPSPAADLHAALAELASSRVTFAGPADPVRMPAPAVSEIRAAVEAALANVDRHCPEGTRVWLLLEDEGDAVAVTVRDDGPGMPPERPEEARAQGRLGMSQSIRGRIRDLGGTTEVITAPGEGTEIEMRIPTHRPE</sequence>